<comment type="caution">
    <text evidence="2">The sequence shown here is derived from an EMBL/GenBank/DDBJ whole genome shotgun (WGS) entry which is preliminary data.</text>
</comment>
<keyword evidence="2" id="KW-0378">Hydrolase</keyword>
<evidence type="ECO:0000259" key="1">
    <source>
        <dbReference type="Pfam" id="PF12697"/>
    </source>
</evidence>
<evidence type="ECO:0000313" key="2">
    <source>
        <dbReference type="EMBL" id="NML14773.1"/>
    </source>
</evidence>
<evidence type="ECO:0000313" key="3">
    <source>
        <dbReference type="Proteomes" id="UP000574067"/>
    </source>
</evidence>
<organism evidence="2 3">
    <name type="scientific">Azohydromonas caseinilytica</name>
    <dbReference type="NCBI Taxonomy" id="2728836"/>
    <lineage>
        <taxon>Bacteria</taxon>
        <taxon>Pseudomonadati</taxon>
        <taxon>Pseudomonadota</taxon>
        <taxon>Betaproteobacteria</taxon>
        <taxon>Burkholderiales</taxon>
        <taxon>Sphaerotilaceae</taxon>
        <taxon>Azohydromonas</taxon>
    </lineage>
</organism>
<reference evidence="2 3" key="1">
    <citation type="submission" date="2020-04" db="EMBL/GenBank/DDBJ databases">
        <title>Azohydromonas sp. isolated from soil.</title>
        <authorList>
            <person name="Dahal R.H."/>
        </authorList>
    </citation>
    <scope>NUCLEOTIDE SEQUENCE [LARGE SCALE GENOMIC DNA]</scope>
    <source>
        <strain evidence="2 3">G-1-1-14</strain>
    </source>
</reference>
<name>A0A848F8V7_9BURK</name>
<dbReference type="EMBL" id="JABBFW010000004">
    <property type="protein sequence ID" value="NML14773.1"/>
    <property type="molecule type" value="Genomic_DNA"/>
</dbReference>
<sequence length="259" mass="28028">MSLSCSTSTYAYSAPPLALMGLEPMRALLEYVSVGFMDRRRLPTGDGHPVVLFPGLCADAMALEPLRRCCRDLGYEACDWGHGCNIGPKGAVEDWLDLLTEGVAETVAQHGRRASLVGWSLGGIYAREIARRRPGLVRQVITLGTPFAGRGEHTTVGVLCQLLSGRLPQIDEALLARMAATPPVPTTSIYSRSDGVVAWQACREAAVAHAENVEVQASHIGLVWHPQVWSVVADRLAQPEGRWQPYAVSAAVAQRLRAH</sequence>
<dbReference type="Pfam" id="PF12697">
    <property type="entry name" value="Abhydrolase_6"/>
    <property type="match status" value="1"/>
</dbReference>
<gene>
    <name evidence="2" type="ORF">HHL10_07270</name>
</gene>
<dbReference type="AlphaFoldDB" id="A0A848F8V7"/>
<accession>A0A848F8V7</accession>
<dbReference type="GO" id="GO:0016787">
    <property type="term" value="F:hydrolase activity"/>
    <property type="evidence" value="ECO:0007669"/>
    <property type="project" value="UniProtKB-KW"/>
</dbReference>
<dbReference type="InterPro" id="IPR000073">
    <property type="entry name" value="AB_hydrolase_1"/>
</dbReference>
<feature type="domain" description="AB hydrolase-1" evidence="1">
    <location>
        <begin position="50"/>
        <end position="214"/>
    </location>
</feature>
<keyword evidence="3" id="KW-1185">Reference proteome</keyword>
<dbReference type="SUPFAM" id="SSF53474">
    <property type="entry name" value="alpha/beta-Hydrolases"/>
    <property type="match status" value="1"/>
</dbReference>
<proteinExistence type="predicted"/>
<dbReference type="InterPro" id="IPR029058">
    <property type="entry name" value="AB_hydrolase_fold"/>
</dbReference>
<protein>
    <submittedName>
        <fullName evidence="2">Alpha/beta hydrolase</fullName>
    </submittedName>
</protein>
<dbReference type="Proteomes" id="UP000574067">
    <property type="component" value="Unassembled WGS sequence"/>
</dbReference>
<dbReference type="Gene3D" id="3.40.50.1820">
    <property type="entry name" value="alpha/beta hydrolase"/>
    <property type="match status" value="1"/>
</dbReference>
<dbReference type="RefSeq" id="WP_169159688.1">
    <property type="nucleotide sequence ID" value="NZ_JABBFW010000004.1"/>
</dbReference>